<dbReference type="Proteomes" id="UP000193380">
    <property type="component" value="Unassembled WGS sequence"/>
</dbReference>
<dbReference type="AlphaFoldDB" id="A0A060Y8Y5"/>
<protein>
    <submittedName>
        <fullName evidence="2">Uncharacterized protein</fullName>
    </submittedName>
</protein>
<reference evidence="2" key="1">
    <citation type="journal article" date="2014" name="Nat. Commun.">
        <title>The rainbow trout genome provides novel insights into evolution after whole-genome duplication in vertebrates.</title>
        <authorList>
            <person name="Berthelot C."/>
            <person name="Brunet F."/>
            <person name="Chalopin D."/>
            <person name="Juanchich A."/>
            <person name="Bernard M."/>
            <person name="Noel B."/>
            <person name="Bento P."/>
            <person name="Da Silva C."/>
            <person name="Labadie K."/>
            <person name="Alberti A."/>
            <person name="Aury J.M."/>
            <person name="Louis A."/>
            <person name="Dehais P."/>
            <person name="Bardou P."/>
            <person name="Montfort J."/>
            <person name="Klopp C."/>
            <person name="Cabau C."/>
            <person name="Gaspin C."/>
            <person name="Thorgaard G.H."/>
            <person name="Boussaha M."/>
            <person name="Quillet E."/>
            <person name="Guyomard R."/>
            <person name="Galiana D."/>
            <person name="Bobe J."/>
            <person name="Volff J.N."/>
            <person name="Genet C."/>
            <person name="Wincker P."/>
            <person name="Jaillon O."/>
            <person name="Roest Crollius H."/>
            <person name="Guiguen Y."/>
        </authorList>
    </citation>
    <scope>NUCLEOTIDE SEQUENCE [LARGE SCALE GENOMIC DNA]</scope>
</reference>
<dbReference type="GO" id="GO:2000051">
    <property type="term" value="P:negative regulation of non-canonical Wnt signaling pathway"/>
    <property type="evidence" value="ECO:0007669"/>
    <property type="project" value="TreeGrafter"/>
</dbReference>
<dbReference type="GO" id="GO:0004842">
    <property type="term" value="F:ubiquitin-protein transferase activity"/>
    <property type="evidence" value="ECO:0007669"/>
    <property type="project" value="InterPro"/>
</dbReference>
<feature type="transmembrane region" description="Helical" evidence="1">
    <location>
        <begin position="232"/>
        <end position="252"/>
    </location>
</feature>
<gene>
    <name evidence="2" type="ORF">GSONMT00064019001</name>
</gene>
<dbReference type="GO" id="GO:0005730">
    <property type="term" value="C:nucleolus"/>
    <property type="evidence" value="ECO:0007669"/>
    <property type="project" value="TreeGrafter"/>
</dbReference>
<keyword evidence="1" id="KW-0812">Transmembrane</keyword>
<evidence type="ECO:0000256" key="1">
    <source>
        <dbReference type="SAM" id="Phobius"/>
    </source>
</evidence>
<dbReference type="GO" id="GO:0016020">
    <property type="term" value="C:membrane"/>
    <property type="evidence" value="ECO:0007669"/>
    <property type="project" value="TreeGrafter"/>
</dbReference>
<dbReference type="InterPro" id="IPR031248">
    <property type="entry name" value="RNF213"/>
</dbReference>
<dbReference type="GO" id="GO:0016887">
    <property type="term" value="F:ATP hydrolysis activity"/>
    <property type="evidence" value="ECO:0007669"/>
    <property type="project" value="InterPro"/>
</dbReference>
<dbReference type="PANTHER" id="PTHR22605">
    <property type="entry name" value="RZ-TYPE DOMAIN-CONTAINING PROTEIN"/>
    <property type="match status" value="1"/>
</dbReference>
<dbReference type="GO" id="GO:0006511">
    <property type="term" value="P:ubiquitin-dependent protein catabolic process"/>
    <property type="evidence" value="ECO:0007669"/>
    <property type="project" value="TreeGrafter"/>
</dbReference>
<dbReference type="STRING" id="8022.A0A060Y8Y5"/>
<dbReference type="PANTHER" id="PTHR22605:SF18">
    <property type="entry name" value="E3 UBIQUITIN-PROTEIN LIGASE RNF213-ALPHA"/>
    <property type="match status" value="1"/>
</dbReference>
<proteinExistence type="predicted"/>
<dbReference type="EMBL" id="FR908280">
    <property type="protein sequence ID" value="CDQ87987.1"/>
    <property type="molecule type" value="Genomic_DNA"/>
</dbReference>
<organism evidence="2 3">
    <name type="scientific">Oncorhynchus mykiss</name>
    <name type="common">Rainbow trout</name>
    <name type="synonym">Salmo gairdneri</name>
    <dbReference type="NCBI Taxonomy" id="8022"/>
    <lineage>
        <taxon>Eukaryota</taxon>
        <taxon>Metazoa</taxon>
        <taxon>Chordata</taxon>
        <taxon>Craniata</taxon>
        <taxon>Vertebrata</taxon>
        <taxon>Euteleostomi</taxon>
        <taxon>Actinopterygii</taxon>
        <taxon>Neopterygii</taxon>
        <taxon>Teleostei</taxon>
        <taxon>Protacanthopterygii</taxon>
        <taxon>Salmoniformes</taxon>
        <taxon>Salmonidae</taxon>
        <taxon>Salmoninae</taxon>
        <taxon>Oncorhynchus</taxon>
    </lineage>
</organism>
<dbReference type="PaxDb" id="8022-A0A060Y8Y5"/>
<sequence>MLKEAEYRWLFPEEIHQQNEDGGQMDQYLVYGEQYLAVREAVAKAVLEGTVEDIEKKCERCTAPPKRRTLYILLALFREVTSLYRAANTGLHPSPKKCQELEYFIQGSRYLDPKPVRDFAMALVQNRMGELNVHNGRTGAEHVLIELTVHLAAVLLTGTEGVLTPLQQLGLTPNNMLRAFIPTMPEDMLAMAQRVLTQTGGLQALTWYCKYSAHINVGVPYNYKICFLNSPVALILLTFYCSGLNQCFLVVLNKSTWKQMYTPHTHGYGLKESSDVFNVEFVSQYYSLYTSQKTEI</sequence>
<evidence type="ECO:0000313" key="2">
    <source>
        <dbReference type="EMBL" id="CDQ87987.1"/>
    </source>
</evidence>
<dbReference type="GO" id="GO:0002040">
    <property type="term" value="P:sprouting angiogenesis"/>
    <property type="evidence" value="ECO:0007669"/>
    <property type="project" value="TreeGrafter"/>
</dbReference>
<keyword evidence="1" id="KW-1133">Transmembrane helix</keyword>
<reference evidence="2" key="2">
    <citation type="submission" date="2014-03" db="EMBL/GenBank/DDBJ databases">
        <authorList>
            <person name="Genoscope - CEA"/>
        </authorList>
    </citation>
    <scope>NUCLEOTIDE SEQUENCE</scope>
</reference>
<evidence type="ECO:0000313" key="3">
    <source>
        <dbReference type="Proteomes" id="UP000193380"/>
    </source>
</evidence>
<dbReference type="GO" id="GO:0005829">
    <property type="term" value="C:cytosol"/>
    <property type="evidence" value="ECO:0007669"/>
    <property type="project" value="TreeGrafter"/>
</dbReference>
<name>A0A060Y8Y5_ONCMY</name>
<keyword evidence="1" id="KW-0472">Membrane</keyword>
<accession>A0A060Y8Y5</accession>